<dbReference type="Pfam" id="PF10230">
    <property type="entry name" value="LIDHydrolase"/>
    <property type="match status" value="1"/>
</dbReference>
<evidence type="ECO:0000256" key="6">
    <source>
        <dbReference type="ARBA" id="ARBA00022801"/>
    </source>
</evidence>
<evidence type="ECO:0000256" key="10">
    <source>
        <dbReference type="ARBA" id="ARBA00049527"/>
    </source>
</evidence>
<evidence type="ECO:0000256" key="4">
    <source>
        <dbReference type="ARBA" id="ARBA00019242"/>
    </source>
</evidence>
<evidence type="ECO:0000256" key="7">
    <source>
        <dbReference type="ARBA" id="ARBA00022824"/>
    </source>
</evidence>
<protein>
    <recommendedName>
        <fullName evidence="4">Lipid droplet-associated hydrolase</fullName>
        <ecNumber evidence="9">3.1.1.13</ecNumber>
    </recommendedName>
    <alternativeName>
        <fullName evidence="8">Lipid droplet-associated serine hydrolase</fullName>
    </alternativeName>
</protein>
<comment type="similarity">
    <text evidence="3">Belongs to the AB hydrolase superfamily. LDAH family.</text>
</comment>
<dbReference type="GO" id="GO:0042632">
    <property type="term" value="P:cholesterol homeostasis"/>
    <property type="evidence" value="ECO:0007669"/>
    <property type="project" value="UniProtKB-ARBA"/>
</dbReference>
<keyword evidence="6" id="KW-0378">Hydrolase</keyword>
<dbReference type="OrthoDB" id="448051at2759"/>
<dbReference type="GO" id="GO:0004771">
    <property type="term" value="F:sterol ester esterase activity"/>
    <property type="evidence" value="ECO:0007669"/>
    <property type="project" value="UniProtKB-EC"/>
</dbReference>
<dbReference type="InterPro" id="IPR019363">
    <property type="entry name" value="LDAH"/>
</dbReference>
<evidence type="ECO:0000256" key="2">
    <source>
        <dbReference type="ARBA" id="ARBA00004502"/>
    </source>
</evidence>
<evidence type="ECO:0000256" key="9">
    <source>
        <dbReference type="ARBA" id="ARBA00039150"/>
    </source>
</evidence>
<dbReference type="SUPFAM" id="SSF53474">
    <property type="entry name" value="alpha/beta-Hydrolases"/>
    <property type="match status" value="1"/>
</dbReference>
<dbReference type="EC" id="3.1.1.13" evidence="9"/>
<proteinExistence type="inferred from homology"/>
<dbReference type="GO" id="GO:0005783">
    <property type="term" value="C:endoplasmic reticulum"/>
    <property type="evidence" value="ECO:0007669"/>
    <property type="project" value="UniProtKB-SubCell"/>
</dbReference>
<evidence type="ECO:0000256" key="3">
    <source>
        <dbReference type="ARBA" id="ARBA00008300"/>
    </source>
</evidence>
<evidence type="ECO:0000256" key="5">
    <source>
        <dbReference type="ARBA" id="ARBA00022677"/>
    </source>
</evidence>
<dbReference type="GO" id="GO:0035356">
    <property type="term" value="P:intracellular triglyceride homeostasis"/>
    <property type="evidence" value="ECO:0007669"/>
    <property type="project" value="UniProtKB-ARBA"/>
</dbReference>
<evidence type="ECO:0000256" key="1">
    <source>
        <dbReference type="ARBA" id="ARBA00004240"/>
    </source>
</evidence>
<dbReference type="GO" id="GO:0005811">
    <property type="term" value="C:lipid droplet"/>
    <property type="evidence" value="ECO:0007669"/>
    <property type="project" value="UniProtKB-SubCell"/>
</dbReference>
<evidence type="ECO:0000256" key="8">
    <source>
        <dbReference type="ARBA" id="ARBA00031924"/>
    </source>
</evidence>
<dbReference type="EMBL" id="JAAGNN010000010">
    <property type="protein sequence ID" value="KAF4083950.1"/>
    <property type="molecule type" value="Genomic_DNA"/>
</dbReference>
<dbReference type="Proteomes" id="UP000593565">
    <property type="component" value="Unassembled WGS sequence"/>
</dbReference>
<dbReference type="AlphaFoldDB" id="A0A7J6AMI9"/>
<comment type="caution">
    <text evidence="11">The sequence shown here is derived from an EMBL/GenBank/DDBJ whole genome shotgun (WGS) entry which is preliminary data.</text>
</comment>
<dbReference type="PANTHER" id="PTHR13390">
    <property type="entry name" value="LIPASE"/>
    <property type="match status" value="1"/>
</dbReference>
<organism evidence="11 12">
    <name type="scientific">Ameiurus melas</name>
    <name type="common">Black bullhead</name>
    <name type="synonym">Silurus melas</name>
    <dbReference type="NCBI Taxonomy" id="219545"/>
    <lineage>
        <taxon>Eukaryota</taxon>
        <taxon>Metazoa</taxon>
        <taxon>Chordata</taxon>
        <taxon>Craniata</taxon>
        <taxon>Vertebrata</taxon>
        <taxon>Euteleostomi</taxon>
        <taxon>Actinopterygii</taxon>
        <taxon>Neopterygii</taxon>
        <taxon>Teleostei</taxon>
        <taxon>Ostariophysi</taxon>
        <taxon>Siluriformes</taxon>
        <taxon>Ictaluridae</taxon>
        <taxon>Ameiurus</taxon>
    </lineage>
</organism>
<evidence type="ECO:0000313" key="12">
    <source>
        <dbReference type="Proteomes" id="UP000593565"/>
    </source>
</evidence>
<comment type="catalytic activity">
    <reaction evidence="10">
        <text>a cholesterol ester + H2O = cholesterol + a fatty acid + H(+)</text>
        <dbReference type="Rhea" id="RHEA:36403"/>
        <dbReference type="ChEBI" id="CHEBI:15377"/>
        <dbReference type="ChEBI" id="CHEBI:15378"/>
        <dbReference type="ChEBI" id="CHEBI:16113"/>
        <dbReference type="ChEBI" id="CHEBI:17002"/>
        <dbReference type="ChEBI" id="CHEBI:28868"/>
        <dbReference type="EC" id="3.1.1.13"/>
    </reaction>
    <physiologicalReaction direction="left-to-right" evidence="10">
        <dbReference type="Rhea" id="RHEA:36404"/>
    </physiologicalReaction>
</comment>
<dbReference type="InterPro" id="IPR029058">
    <property type="entry name" value="AB_hydrolase_fold"/>
</dbReference>
<name>A0A7J6AMI9_AMEME</name>
<accession>A0A7J6AMI9</accession>
<sequence>MIAVVRRRLEAFMKSNFINFLGIQNDAIFFVGPPSGCAGPANEMGSLTSECQKEDAALEYVYCKGAVTELLKYGHRDLHTATKNSNSPQVLILIIPGNPGIVGFYKTFMWTLYQAFHQRFPVWAVSHAGHCAPPDTMDMVEDAPLAESEDVFGLNGQIEHKLSFVLKHVPRDTHLVLIGHSIGCYIILEMMKRDPELKVVKSVLLFPTIERMASSPQGKFMTPVLCHLRYVVYLPIFLLSLLPERVKAGMVQLVLRNMRSLDTSCVPASLSLINVDCAANAMYMGSQEMRMVLDRDNLTIQQHLDKLVFYYGATDHWCPVQYYQDIRRDFPDGDIRLCEHGLRHAFVLDAGEEMANMITEWIRDDLRGL</sequence>
<dbReference type="GO" id="GO:0019915">
    <property type="term" value="P:lipid storage"/>
    <property type="evidence" value="ECO:0007669"/>
    <property type="project" value="InterPro"/>
</dbReference>
<comment type="subcellular location">
    <subcellularLocation>
        <location evidence="1">Endoplasmic reticulum</location>
    </subcellularLocation>
    <subcellularLocation>
        <location evidence="2">Lipid droplet</location>
    </subcellularLocation>
</comment>
<dbReference type="GO" id="GO:0160077">
    <property type="term" value="P:lipid droplet fusion"/>
    <property type="evidence" value="ECO:0007669"/>
    <property type="project" value="UniProtKB-ARBA"/>
</dbReference>
<keyword evidence="12" id="KW-1185">Reference proteome</keyword>
<evidence type="ECO:0000313" key="11">
    <source>
        <dbReference type="EMBL" id="KAF4083950.1"/>
    </source>
</evidence>
<dbReference type="PANTHER" id="PTHR13390:SF0">
    <property type="entry name" value="LIPID DROPLET-ASSOCIATED HYDROLASE"/>
    <property type="match status" value="1"/>
</dbReference>
<dbReference type="Gene3D" id="3.40.50.1820">
    <property type="entry name" value="alpha/beta hydrolase"/>
    <property type="match status" value="1"/>
</dbReference>
<reference evidence="11 12" key="1">
    <citation type="submission" date="2020-02" db="EMBL/GenBank/DDBJ databases">
        <title>A chromosome-scale genome assembly of the black bullhead catfish (Ameiurus melas).</title>
        <authorList>
            <person name="Wen M."/>
            <person name="Zham M."/>
            <person name="Cabau C."/>
            <person name="Klopp C."/>
            <person name="Donnadieu C."/>
            <person name="Roques C."/>
            <person name="Bouchez O."/>
            <person name="Lampietro C."/>
            <person name="Jouanno E."/>
            <person name="Herpin A."/>
            <person name="Louis A."/>
            <person name="Berthelot C."/>
            <person name="Parey E."/>
            <person name="Roest-Crollius H."/>
            <person name="Braasch I."/>
            <person name="Postlethwait J."/>
            <person name="Robinson-Rechavi M."/>
            <person name="Echchiki A."/>
            <person name="Begum T."/>
            <person name="Montfort J."/>
            <person name="Schartl M."/>
            <person name="Bobe J."/>
            <person name="Guiguen Y."/>
        </authorList>
    </citation>
    <scope>NUCLEOTIDE SEQUENCE [LARGE SCALE GENOMIC DNA]</scope>
    <source>
        <strain evidence="11">M_S1</strain>
        <tissue evidence="11">Blood</tissue>
    </source>
</reference>
<keyword evidence="5" id="KW-0551">Lipid droplet</keyword>
<dbReference type="FunFam" id="3.40.50.1820:FF:000068">
    <property type="entry name" value="Lipid droplet associated hydrolase"/>
    <property type="match status" value="1"/>
</dbReference>
<keyword evidence="7" id="KW-0256">Endoplasmic reticulum</keyword>
<gene>
    <name evidence="11" type="ORF">AMELA_G00123220</name>
</gene>